<name>G2YGD6_BOTF4</name>
<gene>
    <name evidence="1" type="ORF">BofuT4_P087380.1</name>
</gene>
<evidence type="ECO:0000313" key="1">
    <source>
        <dbReference type="EMBL" id="CCD50834.1"/>
    </source>
</evidence>
<reference evidence="2" key="1">
    <citation type="journal article" date="2011" name="PLoS Genet.">
        <title>Genomic analysis of the necrotrophic fungal pathogens Sclerotinia sclerotiorum and Botrytis cinerea.</title>
        <authorList>
            <person name="Amselem J."/>
            <person name="Cuomo C.A."/>
            <person name="van Kan J.A."/>
            <person name="Viaud M."/>
            <person name="Benito E.P."/>
            <person name="Couloux A."/>
            <person name="Coutinho P.M."/>
            <person name="de Vries R.P."/>
            <person name="Dyer P.S."/>
            <person name="Fillinger S."/>
            <person name="Fournier E."/>
            <person name="Gout L."/>
            <person name="Hahn M."/>
            <person name="Kohn L."/>
            <person name="Lapalu N."/>
            <person name="Plummer K.M."/>
            <person name="Pradier J.M."/>
            <person name="Quevillon E."/>
            <person name="Sharon A."/>
            <person name="Simon A."/>
            <person name="ten Have A."/>
            <person name="Tudzynski B."/>
            <person name="Tudzynski P."/>
            <person name="Wincker P."/>
            <person name="Andrew M."/>
            <person name="Anthouard V."/>
            <person name="Beever R.E."/>
            <person name="Beffa R."/>
            <person name="Benoit I."/>
            <person name="Bouzid O."/>
            <person name="Brault B."/>
            <person name="Chen Z."/>
            <person name="Choquer M."/>
            <person name="Collemare J."/>
            <person name="Cotton P."/>
            <person name="Danchin E.G."/>
            <person name="Da Silva C."/>
            <person name="Gautier A."/>
            <person name="Giraud C."/>
            <person name="Giraud T."/>
            <person name="Gonzalez C."/>
            <person name="Grossetete S."/>
            <person name="Guldener U."/>
            <person name="Henrissat B."/>
            <person name="Howlett B.J."/>
            <person name="Kodira C."/>
            <person name="Kretschmer M."/>
            <person name="Lappartient A."/>
            <person name="Leroch M."/>
            <person name="Levis C."/>
            <person name="Mauceli E."/>
            <person name="Neuveglise C."/>
            <person name="Oeser B."/>
            <person name="Pearson M."/>
            <person name="Poulain J."/>
            <person name="Poussereau N."/>
            <person name="Quesneville H."/>
            <person name="Rascle C."/>
            <person name="Schumacher J."/>
            <person name="Segurens B."/>
            <person name="Sexton A."/>
            <person name="Silva E."/>
            <person name="Sirven C."/>
            <person name="Soanes D.M."/>
            <person name="Talbot N.J."/>
            <person name="Templeton M."/>
            <person name="Yandava C."/>
            <person name="Yarden O."/>
            <person name="Zeng Q."/>
            <person name="Rollins J.A."/>
            <person name="Lebrun M.H."/>
            <person name="Dickman M."/>
        </authorList>
    </citation>
    <scope>NUCLEOTIDE SEQUENCE [LARGE SCALE GENOMIC DNA]</scope>
    <source>
        <strain evidence="2">T4</strain>
    </source>
</reference>
<proteinExistence type="predicted"/>
<dbReference type="HOGENOM" id="CLU_924363_0_0_1"/>
<dbReference type="InParanoid" id="G2YGD6"/>
<dbReference type="EMBL" id="FQ790329">
    <property type="protein sequence ID" value="CCD50834.1"/>
    <property type="molecule type" value="Genomic_DNA"/>
</dbReference>
<accession>G2YGD6</accession>
<protein>
    <submittedName>
        <fullName evidence="1">Uncharacterized protein</fullName>
    </submittedName>
</protein>
<dbReference type="AlphaFoldDB" id="G2YGD6"/>
<dbReference type="OrthoDB" id="5985073at2759"/>
<organism evidence="1 2">
    <name type="scientific">Botryotinia fuckeliana (strain T4)</name>
    <name type="common">Noble rot fungus</name>
    <name type="synonym">Botrytis cinerea</name>
    <dbReference type="NCBI Taxonomy" id="999810"/>
    <lineage>
        <taxon>Eukaryota</taxon>
        <taxon>Fungi</taxon>
        <taxon>Dikarya</taxon>
        <taxon>Ascomycota</taxon>
        <taxon>Pezizomycotina</taxon>
        <taxon>Leotiomycetes</taxon>
        <taxon>Helotiales</taxon>
        <taxon>Sclerotiniaceae</taxon>
        <taxon>Botrytis</taxon>
    </lineage>
</organism>
<evidence type="ECO:0000313" key="2">
    <source>
        <dbReference type="Proteomes" id="UP000008177"/>
    </source>
</evidence>
<sequence length="301" mass="32080">MESSPGAPLVIADFNLQEVVHNHPGTDNIIQTIIVQRSIFASPGTYTLNGSHIWDTDYYHTTYKYLAGVISPRRKFLFSWNLSRASINDAQNASFGTLVSVSLSDTPVSKFSIIYYGNVINAGCVVSSSGNTCSLTCMGNSSEYKHDPVPLIDFFGPPFSSKNNPSIITPTTPSVTNTATSGYASMGCFNGPTGGPYGGHNLPKLLSNGSMCPELYIPSALAQVTAQTPVTYKYIGLEHGRECYAGSVPPNPEPSSLTGTHAYTTTCKGDSKQSCGGPIMYNLYEVFGYSCAGVRGCGEHG</sequence>
<dbReference type="Proteomes" id="UP000008177">
    <property type="component" value="Unplaced contigs"/>
</dbReference>
<dbReference type="STRING" id="999810.G2YGD6"/>